<evidence type="ECO:0000313" key="4">
    <source>
        <dbReference type="Proteomes" id="UP000185278"/>
    </source>
</evidence>
<dbReference type="RefSeq" id="YP_007001739.1">
    <property type="nucleotide sequence ID" value="NC_019444.1"/>
</dbReference>
<evidence type="ECO:0000313" key="2">
    <source>
        <dbReference type="EMBL" id="AIX22780.1"/>
    </source>
</evidence>
<reference evidence="4 5" key="1">
    <citation type="submission" date="2013-12" db="EMBL/GenBank/DDBJ databases">
        <title>Ecological redundancy of diverse viral populations within a natural community.</title>
        <authorList>
            <person name="Gregory A.C."/>
            <person name="LaButti K."/>
            <person name="Copeland A."/>
            <person name="Woyke T."/>
            <person name="Sullivan M.B."/>
        </authorList>
    </citation>
    <scope>NUCLEOTIDE SEQUENCE [LARGE SCALE GENOMIC DNA]</scope>
    <source>
        <strain evidence="1">Syn7803C43</strain>
        <strain evidence="2">Syn7803C98</strain>
        <strain evidence="3">Syn7803US88</strain>
    </source>
</reference>
<dbReference type="EMBL" id="KJ019027">
    <property type="protein sequence ID" value="AIX14406.1"/>
    <property type="molecule type" value="Genomic_DNA"/>
</dbReference>
<dbReference type="Gene3D" id="2.40.128.590">
    <property type="entry name" value="CpcT/CpeT domain"/>
    <property type="match status" value="2"/>
</dbReference>
<evidence type="ECO:0000313" key="1">
    <source>
        <dbReference type="EMBL" id="AIX14406.1"/>
    </source>
</evidence>
<sequence>MKTNFESYLLGLYNNKSQAQSHPTEYSQVYILWERVDGGYHSKQWYRKDGEDKPYREKYHKIVEVSETEVIVENYYLDWERHSDCDMIFTFKDHKWYGKLLGDQCIVRDAKVISEFNLTGSGIESRDKGVNSEGEIVFGGVDLYKFIRGA</sequence>
<organism evidence="2 4">
    <name type="scientific">Synechococcus phage ACG-2014c</name>
    <dbReference type="NCBI Taxonomy" id="1079998"/>
    <lineage>
        <taxon>Viruses</taxon>
        <taxon>Duplodnaviria</taxon>
        <taxon>Heunggongvirae</taxon>
        <taxon>Uroviricota</taxon>
        <taxon>Caudoviricetes</taxon>
        <taxon>Pantevenvirales</taxon>
        <taxon>Kyanoviridae</taxon>
        <taxon>Namakavirus</taxon>
        <taxon>Namakavirus smbcm6</taxon>
    </lineage>
</organism>
<dbReference type="OrthoDB" id="14354at10239"/>
<dbReference type="Proteomes" id="UP000185280">
    <property type="component" value="Segment"/>
</dbReference>
<dbReference type="EMBL" id="KJ019128">
    <property type="protein sequence ID" value="AIX38012.1"/>
    <property type="molecule type" value="Genomic_DNA"/>
</dbReference>
<accession>A0A0E3F9Y7</accession>
<evidence type="ECO:0000313" key="3">
    <source>
        <dbReference type="EMBL" id="AIX38012.1"/>
    </source>
</evidence>
<evidence type="ECO:0000313" key="5">
    <source>
        <dbReference type="Proteomes" id="UP000185279"/>
    </source>
</evidence>
<dbReference type="EMBL" id="KJ019064">
    <property type="protein sequence ID" value="AIX22780.1"/>
    <property type="molecule type" value="Genomic_DNA"/>
</dbReference>
<name>A0A0E3F9Y7_9CAUD</name>
<gene>
    <name evidence="1" type="ORF">Syn7803C43_11</name>
    <name evidence="2" type="ORF">Syn7803C98_12</name>
    <name evidence="3" type="ORF">Syn7803US88_11</name>
</gene>
<proteinExistence type="predicted"/>
<dbReference type="Proteomes" id="UP000185279">
    <property type="component" value="Segment"/>
</dbReference>
<dbReference type="InterPro" id="IPR010404">
    <property type="entry name" value="CpcT/CpeT"/>
</dbReference>
<dbReference type="Pfam" id="PF06206">
    <property type="entry name" value="CpeT"/>
    <property type="match status" value="2"/>
</dbReference>
<dbReference type="InterPro" id="IPR038672">
    <property type="entry name" value="CpcT/CpeT_sf"/>
</dbReference>
<dbReference type="Proteomes" id="UP000185278">
    <property type="component" value="Segment"/>
</dbReference>
<protein>
    <submittedName>
        <fullName evidence="2">Antenna protein</fullName>
    </submittedName>
</protein>